<dbReference type="OrthoDB" id="10022108at2759"/>
<accession>A0A8S3Y055</accession>
<name>A0A8S3Y055_PARAO</name>
<dbReference type="Proteomes" id="UP000691718">
    <property type="component" value="Unassembled WGS sequence"/>
</dbReference>
<comment type="caution">
    <text evidence="1">The sequence shown here is derived from an EMBL/GenBank/DDBJ whole genome shotgun (WGS) entry which is preliminary data.</text>
</comment>
<evidence type="ECO:0000313" key="1">
    <source>
        <dbReference type="EMBL" id="CAG5049762.1"/>
    </source>
</evidence>
<dbReference type="AlphaFoldDB" id="A0A8S3Y055"/>
<evidence type="ECO:0000313" key="2">
    <source>
        <dbReference type="Proteomes" id="UP000691718"/>
    </source>
</evidence>
<reference evidence="1" key="1">
    <citation type="submission" date="2021-04" db="EMBL/GenBank/DDBJ databases">
        <authorList>
            <person name="Tunstrom K."/>
        </authorList>
    </citation>
    <scope>NUCLEOTIDE SEQUENCE</scope>
</reference>
<gene>
    <name evidence="1" type="ORF">PAPOLLO_LOCUS24584</name>
</gene>
<dbReference type="EMBL" id="CAJQZP010001479">
    <property type="protein sequence ID" value="CAG5049762.1"/>
    <property type="molecule type" value="Genomic_DNA"/>
</dbReference>
<keyword evidence="2" id="KW-1185">Reference proteome</keyword>
<sequence>MGILKGVPKDVPAEDLVKIIRHQNTEIAEIANDSIDINNLSLRFKHNNRNENFYNAVFLVGPKIYRKIKEMGRVCMPCIDHQRIHLENFS</sequence>
<protein>
    <submittedName>
        <fullName evidence="1">(apollo) hypothetical protein</fullName>
    </submittedName>
</protein>
<proteinExistence type="predicted"/>
<organism evidence="1 2">
    <name type="scientific">Parnassius apollo</name>
    <name type="common">Apollo butterfly</name>
    <name type="synonym">Papilio apollo</name>
    <dbReference type="NCBI Taxonomy" id="110799"/>
    <lineage>
        <taxon>Eukaryota</taxon>
        <taxon>Metazoa</taxon>
        <taxon>Ecdysozoa</taxon>
        <taxon>Arthropoda</taxon>
        <taxon>Hexapoda</taxon>
        <taxon>Insecta</taxon>
        <taxon>Pterygota</taxon>
        <taxon>Neoptera</taxon>
        <taxon>Endopterygota</taxon>
        <taxon>Lepidoptera</taxon>
        <taxon>Glossata</taxon>
        <taxon>Ditrysia</taxon>
        <taxon>Papilionoidea</taxon>
        <taxon>Papilionidae</taxon>
        <taxon>Parnassiinae</taxon>
        <taxon>Parnassini</taxon>
        <taxon>Parnassius</taxon>
        <taxon>Parnassius</taxon>
    </lineage>
</organism>